<evidence type="ECO:0000256" key="4">
    <source>
        <dbReference type="ARBA" id="ARBA00022840"/>
    </source>
</evidence>
<keyword evidence="3" id="KW-0547">Nucleotide-binding</keyword>
<comment type="similarity">
    <text evidence="1">Belongs to the ATP-dependent AMP-binding enzyme family.</text>
</comment>
<name>A0A316F1T6_9BURK</name>
<evidence type="ECO:0000259" key="7">
    <source>
        <dbReference type="Pfam" id="PF16177"/>
    </source>
</evidence>
<dbReference type="GO" id="GO:0006629">
    <property type="term" value="P:lipid metabolic process"/>
    <property type="evidence" value="ECO:0007669"/>
    <property type="project" value="InterPro"/>
</dbReference>
<dbReference type="PANTHER" id="PTHR42921">
    <property type="entry name" value="ACETOACETYL-COA SYNTHETASE"/>
    <property type="match status" value="1"/>
</dbReference>
<evidence type="ECO:0000256" key="1">
    <source>
        <dbReference type="ARBA" id="ARBA00006432"/>
    </source>
</evidence>
<dbReference type="PROSITE" id="PS00455">
    <property type="entry name" value="AMP_BINDING"/>
    <property type="match status" value="1"/>
</dbReference>
<dbReference type="NCBIfam" id="NF002937">
    <property type="entry name" value="PRK03584.1"/>
    <property type="match status" value="1"/>
</dbReference>
<dbReference type="InterPro" id="IPR045851">
    <property type="entry name" value="AMP-bd_C_sf"/>
</dbReference>
<dbReference type="Gene3D" id="3.40.50.12780">
    <property type="entry name" value="N-terminal domain of ligase-like"/>
    <property type="match status" value="1"/>
</dbReference>
<dbReference type="Pfam" id="PF00501">
    <property type="entry name" value="AMP-binding"/>
    <property type="match status" value="1"/>
</dbReference>
<organism evidence="8 9">
    <name type="scientific">Cupriavidus plantarum</name>
    <dbReference type="NCBI Taxonomy" id="942865"/>
    <lineage>
        <taxon>Bacteria</taxon>
        <taxon>Pseudomonadati</taxon>
        <taxon>Pseudomonadota</taxon>
        <taxon>Betaproteobacteria</taxon>
        <taxon>Burkholderiales</taxon>
        <taxon>Burkholderiaceae</taxon>
        <taxon>Cupriavidus</taxon>
    </lineage>
</organism>
<evidence type="ECO:0000313" key="9">
    <source>
        <dbReference type="Proteomes" id="UP000245754"/>
    </source>
</evidence>
<dbReference type="Gene3D" id="3.30.300.30">
    <property type="match status" value="1"/>
</dbReference>
<comment type="caution">
    <text evidence="8">The sequence shown here is derived from an EMBL/GenBank/DDBJ whole genome shotgun (WGS) entry which is preliminary data.</text>
</comment>
<dbReference type="EMBL" id="QGGT01000001">
    <property type="protein sequence ID" value="PWK38272.1"/>
    <property type="molecule type" value="Genomic_DNA"/>
</dbReference>
<dbReference type="Proteomes" id="UP000245754">
    <property type="component" value="Unassembled WGS sequence"/>
</dbReference>
<dbReference type="NCBIfam" id="TIGR01217">
    <property type="entry name" value="ac_ac_CoA_syn"/>
    <property type="match status" value="1"/>
</dbReference>
<feature type="domain" description="AMP-dependent synthetase/ligase" evidence="6">
    <location>
        <begin position="127"/>
        <end position="513"/>
    </location>
</feature>
<evidence type="ECO:0000256" key="3">
    <source>
        <dbReference type="ARBA" id="ARBA00022741"/>
    </source>
</evidence>
<gene>
    <name evidence="8" type="ORF">C7419_1012166</name>
</gene>
<accession>A0A316F1T6</accession>
<dbReference type="GO" id="GO:0005524">
    <property type="term" value="F:ATP binding"/>
    <property type="evidence" value="ECO:0007669"/>
    <property type="project" value="UniProtKB-KW"/>
</dbReference>
<dbReference type="PANTHER" id="PTHR42921:SF1">
    <property type="entry name" value="ACETOACETYL-COA SYNTHETASE"/>
    <property type="match status" value="1"/>
</dbReference>
<feature type="domain" description="Acetyl-coenzyme A synthetase N-terminal" evidence="7">
    <location>
        <begin position="49"/>
        <end position="102"/>
    </location>
</feature>
<dbReference type="InterPro" id="IPR032387">
    <property type="entry name" value="ACAS_N"/>
</dbReference>
<reference evidence="8 9" key="1">
    <citation type="submission" date="2018-05" db="EMBL/GenBank/DDBJ databases">
        <title>Genomic Encyclopedia of Type Strains, Phase IV (KMG-V): Genome sequencing to study the core and pangenomes of soil and plant-associated prokaryotes.</title>
        <authorList>
            <person name="Whitman W."/>
        </authorList>
    </citation>
    <scope>NUCLEOTIDE SEQUENCE [LARGE SCALE GENOMIC DNA]</scope>
    <source>
        <strain evidence="8 9">SLV-132</strain>
    </source>
</reference>
<proteinExistence type="inferred from homology"/>
<feature type="region of interest" description="Disordered" evidence="5">
    <location>
        <begin position="244"/>
        <end position="276"/>
    </location>
</feature>
<dbReference type="Pfam" id="PF16177">
    <property type="entry name" value="ACAS_N"/>
    <property type="match status" value="1"/>
</dbReference>
<dbReference type="InterPro" id="IPR000873">
    <property type="entry name" value="AMP-dep_synth/lig_dom"/>
</dbReference>
<protein>
    <submittedName>
        <fullName evidence="8">Acetoacetyl-CoA synthetase</fullName>
    </submittedName>
</protein>
<keyword evidence="9" id="KW-1185">Reference proteome</keyword>
<dbReference type="AlphaFoldDB" id="A0A316F1T6"/>
<dbReference type="GO" id="GO:0030729">
    <property type="term" value="F:acetoacetate-CoA ligase activity"/>
    <property type="evidence" value="ECO:0007669"/>
    <property type="project" value="InterPro"/>
</dbReference>
<evidence type="ECO:0000259" key="6">
    <source>
        <dbReference type="Pfam" id="PF00501"/>
    </source>
</evidence>
<evidence type="ECO:0000313" key="8">
    <source>
        <dbReference type="EMBL" id="PWK38272.1"/>
    </source>
</evidence>
<dbReference type="InterPro" id="IPR042099">
    <property type="entry name" value="ANL_N_sf"/>
</dbReference>
<dbReference type="SUPFAM" id="SSF56801">
    <property type="entry name" value="Acetyl-CoA synthetase-like"/>
    <property type="match status" value="1"/>
</dbReference>
<keyword evidence="2" id="KW-0436">Ligase</keyword>
<dbReference type="RefSeq" id="WP_109581884.1">
    <property type="nucleotide sequence ID" value="NZ_QGGT01000001.1"/>
</dbReference>
<dbReference type="InterPro" id="IPR020845">
    <property type="entry name" value="AMP-binding_CS"/>
</dbReference>
<sequence>MTLPIEEGAVERAEGALLWSPSPAFARDSRLAAFMTWLRETRALDFADYDALWRWSVDDLETFWDALRAYFDVRFDTPPRTVLERRVMPGAQWFPGATLNYVRQVFRHAGTGDARQRPAIRHAGEAQPLADISWDALEAQVASLAHALRGMGVGQGDRVVGYLPNIPATVVAFLATASLGAIWSGCAPDMGQVAVIDRFRQIEPKVLIAIEGYRYGGKAHDRAAVVADLVAALPSLTDVVRVGAGGGIHPAHPNHPSPDPAHRTDRPTPPLPAGDGRVRWHDWDATLAQGVAQGVTLTPTPVPFDHPLWIVYSSGTTGMPKPIVHGHGGIVLEQLKLLAFHADIGPDDVYHWYSSSGWIMWNAQVGGLLAGATIALYDGNPGWPDASVLWRFADAARVTIFGAGAAFFTGNMKAGIVPAEVADLSRVRAIGSTGSPLPAEAYAWIHRAIRDDLWIAPISGGTDFAGAFVAGCPLLPVHAGEMQCRCLGARVEAFDDAGQPVIDQVGELVCTEPMPSMPLFLWGDADGKRYRDSYFDMWPNVWRHGDWIRITSRGGAIIYGRSDATINRHGIRMGTSELYRVVEELPEVLDSLVVDLEYLGRESYMPLFVVLRDGHTLDDALRATLCARIRAALSSRHVPNEIVQVPAVPRTLSGKKMEVPIKKLLLGHARDKIANRDAMANPESLDWYFAYADRFADRAETPEMR</sequence>
<keyword evidence="4" id="KW-0067">ATP-binding</keyword>
<dbReference type="InterPro" id="IPR005914">
    <property type="entry name" value="Acac_CoA_synth"/>
</dbReference>
<evidence type="ECO:0000256" key="2">
    <source>
        <dbReference type="ARBA" id="ARBA00022598"/>
    </source>
</evidence>
<evidence type="ECO:0000256" key="5">
    <source>
        <dbReference type="SAM" id="MobiDB-lite"/>
    </source>
</evidence>